<dbReference type="OrthoDB" id="583504at2"/>
<comment type="caution">
    <text evidence="2">The sequence shown here is derived from an EMBL/GenBank/DDBJ whole genome shotgun (WGS) entry which is preliminary data.</text>
</comment>
<dbReference type="InterPro" id="IPR040836">
    <property type="entry name" value="SAVED"/>
</dbReference>
<accession>A0A327NFW7</accession>
<sequence>MRTSNLTIVIAHHGLDRKITEQECISALTTDEKSEAIFIDFESGNAKLSELYELSFDNIALFQQRKYVEILKPVLDANPGATLAYFGLTPIPVSFHLGYLVGNTHPTSIYQWHHIENRWYKDTDKPTHDYNFSILPLTLPVEVQKGKGDISIRIATSFNIDKHATYEVVPNPLNEFDIVLQNPKVDSLYNQETIKSIVGTFQDVLDVYANKLSDRDKIHLFIASSAGLPFALGTRINPNIYPFIQTYQFDRNETPKYKEAILVTKEIDSRVVLSEGDRELANGIRKSWQDQLENNIKPFISTIAARQSSNWLQMVCADDAEYNTVSKHLKHPWSSVTDINQTSLKYDNIDTETTDVDDGFEYIEKTNSWLLDDGFLFGLSKRLTMKSETDIMQASRLFFFHEALHYSRDGHRLTKEVANGIGQFPKVIEEADYQADVWGLLTEYKYCTIYERKKLNRGLKAFFCNAIESAVETMWSFVDTGSELSIIQVRSMNRFLNWYWQWVQIENIEGGGTLEDIISILLDKPVIEFAGAPMELRGYRTFYKLNSKSASKLQLAAFARNKVYRFAPNLIDDIVDGFRNLDGEKIKSGLKSFQVVLRT</sequence>
<dbReference type="RefSeq" id="WP_111350939.1">
    <property type="nucleotide sequence ID" value="NZ_QLII01000002.1"/>
</dbReference>
<evidence type="ECO:0000313" key="2">
    <source>
        <dbReference type="EMBL" id="RAI73149.1"/>
    </source>
</evidence>
<feature type="domain" description="SMODS-associated and fused to various effectors" evidence="1">
    <location>
        <begin position="77"/>
        <end position="261"/>
    </location>
</feature>
<gene>
    <name evidence="2" type="ORF">HMF3257_37815</name>
</gene>
<proteinExistence type="predicted"/>
<evidence type="ECO:0000259" key="1">
    <source>
        <dbReference type="Pfam" id="PF18145"/>
    </source>
</evidence>
<keyword evidence="3" id="KW-1185">Reference proteome</keyword>
<dbReference type="AlphaFoldDB" id="A0A327NFW7"/>
<evidence type="ECO:0000313" key="3">
    <source>
        <dbReference type="Proteomes" id="UP000249016"/>
    </source>
</evidence>
<reference evidence="2 3" key="1">
    <citation type="submission" date="2018-06" db="EMBL/GenBank/DDBJ databases">
        <title>Spirosoma sp. HMF3257 Genome sequencing and assembly.</title>
        <authorList>
            <person name="Kang H."/>
            <person name="Cha I."/>
            <person name="Kim H."/>
            <person name="Kang J."/>
            <person name="Joh K."/>
        </authorList>
    </citation>
    <scope>NUCLEOTIDE SEQUENCE [LARGE SCALE GENOMIC DNA]</scope>
    <source>
        <strain evidence="2 3">HMF3257</strain>
    </source>
</reference>
<protein>
    <recommendedName>
        <fullName evidence="1">SMODS-associated and fused to various effectors domain-containing protein</fullName>
    </recommendedName>
</protein>
<dbReference type="NCBIfam" id="NF033611">
    <property type="entry name" value="SAVED"/>
    <property type="match status" value="1"/>
</dbReference>
<dbReference type="Pfam" id="PF18145">
    <property type="entry name" value="SAVED"/>
    <property type="match status" value="1"/>
</dbReference>
<name>A0A327NFW7_9BACT</name>
<organism evidence="2 3">
    <name type="scientific">Spirosoma telluris</name>
    <dbReference type="NCBI Taxonomy" id="2183553"/>
    <lineage>
        <taxon>Bacteria</taxon>
        <taxon>Pseudomonadati</taxon>
        <taxon>Bacteroidota</taxon>
        <taxon>Cytophagia</taxon>
        <taxon>Cytophagales</taxon>
        <taxon>Cytophagaceae</taxon>
        <taxon>Spirosoma</taxon>
    </lineage>
</organism>
<dbReference type="EMBL" id="QLII01000002">
    <property type="protein sequence ID" value="RAI73149.1"/>
    <property type="molecule type" value="Genomic_DNA"/>
</dbReference>
<dbReference type="Proteomes" id="UP000249016">
    <property type="component" value="Unassembled WGS sequence"/>
</dbReference>